<dbReference type="InterPro" id="IPR045247">
    <property type="entry name" value="Oye-like"/>
</dbReference>
<evidence type="ECO:0000259" key="1">
    <source>
        <dbReference type="Pfam" id="PF00724"/>
    </source>
</evidence>
<dbReference type="AlphaFoldDB" id="A0A9P6VKR7"/>
<dbReference type="Pfam" id="PF00724">
    <property type="entry name" value="Oxidored_FMN"/>
    <property type="match status" value="1"/>
</dbReference>
<dbReference type="InterPro" id="IPR013785">
    <property type="entry name" value="Aldolase_TIM"/>
</dbReference>
<dbReference type="GO" id="GO:0010181">
    <property type="term" value="F:FMN binding"/>
    <property type="evidence" value="ECO:0007669"/>
    <property type="project" value="InterPro"/>
</dbReference>
<accession>A0A9P6VKR7</accession>
<gene>
    <name evidence="2" type="ORF">D0Z07_3497</name>
</gene>
<feature type="domain" description="NADH:flavin oxidoreductase/NADH oxidase N-terminal" evidence="1">
    <location>
        <begin position="3"/>
        <end position="339"/>
    </location>
</feature>
<dbReference type="CDD" id="cd02933">
    <property type="entry name" value="OYE_like_FMN"/>
    <property type="match status" value="1"/>
</dbReference>
<comment type="caution">
    <text evidence="2">The sequence shown here is derived from an EMBL/GenBank/DDBJ whole genome shotgun (WGS) entry which is preliminary data.</text>
</comment>
<dbReference type="Gene3D" id="3.20.20.70">
    <property type="entry name" value="Aldolase class I"/>
    <property type="match status" value="1"/>
</dbReference>
<evidence type="ECO:0000313" key="2">
    <source>
        <dbReference type="EMBL" id="KAG0649805.1"/>
    </source>
</evidence>
<dbReference type="OrthoDB" id="276546at2759"/>
<name>A0A9P6VKR7_9HELO</name>
<dbReference type="GO" id="GO:0003959">
    <property type="term" value="F:NADPH dehydrogenase activity"/>
    <property type="evidence" value="ECO:0007669"/>
    <property type="project" value="TreeGrafter"/>
</dbReference>
<dbReference type="EMBL" id="VNKQ01000007">
    <property type="protein sequence ID" value="KAG0649805.1"/>
    <property type="molecule type" value="Genomic_DNA"/>
</dbReference>
<protein>
    <submittedName>
        <fullName evidence="2">Chanoclavine-I aldehyde reductase fgaOx3</fullName>
    </submittedName>
</protein>
<dbReference type="FunFam" id="3.20.20.70:FF:000138">
    <property type="entry name" value="NADPH dehydrogenase 1"/>
    <property type="match status" value="1"/>
</dbReference>
<evidence type="ECO:0000313" key="3">
    <source>
        <dbReference type="Proteomes" id="UP000785200"/>
    </source>
</evidence>
<proteinExistence type="predicted"/>
<dbReference type="InterPro" id="IPR001155">
    <property type="entry name" value="OxRdtase_FMN_N"/>
</dbReference>
<dbReference type="SUPFAM" id="SSF51395">
    <property type="entry name" value="FMN-linked oxidoreductases"/>
    <property type="match status" value="1"/>
</dbReference>
<keyword evidence="3" id="KW-1185">Reference proteome</keyword>
<dbReference type="Proteomes" id="UP000785200">
    <property type="component" value="Unassembled WGS sequence"/>
</dbReference>
<reference evidence="2" key="1">
    <citation type="submission" date="2019-07" db="EMBL/GenBank/DDBJ databases">
        <title>Hyphodiscus hymeniophilus genome sequencing and assembly.</title>
        <authorList>
            <person name="Kramer G."/>
            <person name="Nodwell J."/>
        </authorList>
    </citation>
    <scope>NUCLEOTIDE SEQUENCE</scope>
    <source>
        <strain evidence="2">ATCC 34498</strain>
    </source>
</reference>
<organism evidence="2 3">
    <name type="scientific">Hyphodiscus hymeniophilus</name>
    <dbReference type="NCBI Taxonomy" id="353542"/>
    <lineage>
        <taxon>Eukaryota</taxon>
        <taxon>Fungi</taxon>
        <taxon>Dikarya</taxon>
        <taxon>Ascomycota</taxon>
        <taxon>Pezizomycotina</taxon>
        <taxon>Leotiomycetes</taxon>
        <taxon>Helotiales</taxon>
        <taxon>Hyphodiscaceae</taxon>
        <taxon>Hyphodiscus</taxon>
    </lineage>
</organism>
<dbReference type="PANTHER" id="PTHR22893">
    <property type="entry name" value="NADH OXIDOREDUCTASE-RELATED"/>
    <property type="match status" value="1"/>
</dbReference>
<dbReference type="PANTHER" id="PTHR22893:SF91">
    <property type="entry name" value="NADPH DEHYDROGENASE 2-RELATED"/>
    <property type="match status" value="1"/>
</dbReference>
<sequence length="373" mass="41205">MSKLFTPLKVGQVTLQHRVAMAPLTRFRVDNDHIPLPFVKEYYEQRASVPGTLLVTEATLISPRAGGYPNVPGIHNEAQIKAWKEVTEAVHGKGSFIFCQLWALGRAAQPGVINADGFDYVSSSAVATEEGLPVPRALTEEEIVQFITDYANAAKSAIAAGFDGVEIHGANGYLVDQFTQDNCNKRTDSWGGSVENRARFAIEVTKSIIDAVGAKRTAIRFSPWNDMNAMKMKDPQPQFSYIVSALKKLKIAYIHFVESRNDETEKLDFLTDIWGKTSPVLIAGSLTRGGDGLELQGSHPSRAKAVLEKYPKTDVVTVFGRYFISNPDLPFRLKKGLALTEYDRSTFYKVGSRDGYTDLPFSKEFQASIKVVA</sequence>